<dbReference type="Gene3D" id="3.40.50.300">
    <property type="entry name" value="P-loop containing nucleotide triphosphate hydrolases"/>
    <property type="match status" value="1"/>
</dbReference>
<reference evidence="1" key="1">
    <citation type="submission" date="2025-08" db="UniProtKB">
        <authorList>
            <consortium name="Ensembl"/>
        </authorList>
    </citation>
    <scope>IDENTIFICATION</scope>
</reference>
<proteinExistence type="predicted"/>
<dbReference type="AlphaFoldDB" id="A0A3Q2XRU4"/>
<keyword evidence="2" id="KW-1185">Reference proteome</keyword>
<protein>
    <submittedName>
        <fullName evidence="1">Uncharacterized protein</fullName>
    </submittedName>
</protein>
<dbReference type="STRING" id="109280.ENSHCOP00000007515"/>
<organism evidence="1 2">
    <name type="scientific">Hippocampus comes</name>
    <name type="common">Tiger tail seahorse</name>
    <dbReference type="NCBI Taxonomy" id="109280"/>
    <lineage>
        <taxon>Eukaryota</taxon>
        <taxon>Metazoa</taxon>
        <taxon>Chordata</taxon>
        <taxon>Craniata</taxon>
        <taxon>Vertebrata</taxon>
        <taxon>Euteleostomi</taxon>
        <taxon>Actinopterygii</taxon>
        <taxon>Neopterygii</taxon>
        <taxon>Teleostei</taxon>
        <taxon>Neoteleostei</taxon>
        <taxon>Acanthomorphata</taxon>
        <taxon>Syngnathiaria</taxon>
        <taxon>Syngnathiformes</taxon>
        <taxon>Syngnathoidei</taxon>
        <taxon>Syngnathidae</taxon>
        <taxon>Hippocampus</taxon>
    </lineage>
</organism>
<evidence type="ECO:0000313" key="1">
    <source>
        <dbReference type="Ensembl" id="ENSHCOP00000007515.1"/>
    </source>
</evidence>
<dbReference type="InterPro" id="IPR027417">
    <property type="entry name" value="P-loop_NTPase"/>
</dbReference>
<dbReference type="OMA" id="PQAKEWG"/>
<reference evidence="1" key="2">
    <citation type="submission" date="2025-09" db="UniProtKB">
        <authorList>
            <consortium name="Ensembl"/>
        </authorList>
    </citation>
    <scope>IDENTIFICATION</scope>
</reference>
<dbReference type="Proteomes" id="UP000264820">
    <property type="component" value="Unplaced"/>
</dbReference>
<accession>A0A3Q2XRU4</accession>
<name>A0A3Q2XRU4_HIPCM</name>
<evidence type="ECO:0000313" key="2">
    <source>
        <dbReference type="Proteomes" id="UP000264820"/>
    </source>
</evidence>
<dbReference type="Ensembl" id="ENSHCOT00000001865.1">
    <property type="protein sequence ID" value="ENSHCOP00000007515.1"/>
    <property type="gene ID" value="ENSHCOG00000009554.1"/>
</dbReference>
<sequence>MQAFLKGTTVQTTRPLKDKFASGSSIKKKAKLIPWVEKYRPKCVDEVAFQEEAIAVLKKSLEGADVSLVFHHDTVTAKPHILVKRILWC</sequence>
<dbReference type="GeneTree" id="ENSGT00940000180169"/>